<evidence type="ECO:0000313" key="1">
    <source>
        <dbReference type="EMBL" id="VXA88673.1"/>
    </source>
</evidence>
<gene>
    <name evidence="1" type="ORF">AERO8C_70301</name>
</gene>
<organism evidence="1 2">
    <name type="scientific">Aeromonas veronii</name>
    <dbReference type="NCBI Taxonomy" id="654"/>
    <lineage>
        <taxon>Bacteria</taxon>
        <taxon>Pseudomonadati</taxon>
        <taxon>Pseudomonadota</taxon>
        <taxon>Gammaproteobacteria</taxon>
        <taxon>Aeromonadales</taxon>
        <taxon>Aeromonadaceae</taxon>
        <taxon>Aeromonas</taxon>
    </lineage>
</organism>
<dbReference type="EMBL" id="CABWLC010000020">
    <property type="protein sequence ID" value="VXA88673.1"/>
    <property type="molecule type" value="Genomic_DNA"/>
</dbReference>
<protein>
    <submittedName>
        <fullName evidence="1">Uncharacterized protein</fullName>
    </submittedName>
</protein>
<evidence type="ECO:0000313" key="2">
    <source>
        <dbReference type="Proteomes" id="UP000439123"/>
    </source>
</evidence>
<name>A0A653LAG1_AERVE</name>
<dbReference type="AlphaFoldDB" id="A0A653LAG1"/>
<reference evidence="1 2" key="1">
    <citation type="submission" date="2019-10" db="EMBL/GenBank/DDBJ databases">
        <authorList>
            <person name="Karimi E."/>
        </authorList>
    </citation>
    <scope>NUCLEOTIDE SEQUENCE [LARGE SCALE GENOMIC DNA]</scope>
    <source>
        <strain evidence="1">Aeromonas sp. 8C</strain>
    </source>
</reference>
<sequence length="34" mass="3766">MFNQAYSILKTIKANPITDCIIIIVQNNLGSTDL</sequence>
<accession>A0A653LAG1</accession>
<proteinExistence type="predicted"/>
<dbReference type="Proteomes" id="UP000439123">
    <property type="component" value="Unassembled WGS sequence"/>
</dbReference>